<evidence type="ECO:0000256" key="2">
    <source>
        <dbReference type="ARBA" id="ARBA00022801"/>
    </source>
</evidence>
<evidence type="ECO:0000259" key="7">
    <source>
        <dbReference type="Pfam" id="PF00149"/>
    </source>
</evidence>
<dbReference type="InterPro" id="IPR040869">
    <property type="entry name" value="CNP_C"/>
</dbReference>
<feature type="chain" id="PRO_5039537262" evidence="6">
    <location>
        <begin position="23"/>
        <end position="481"/>
    </location>
</feature>
<evidence type="ECO:0000313" key="10">
    <source>
        <dbReference type="Proteomes" id="UP000095651"/>
    </source>
</evidence>
<organism evidence="9 10">
    <name type="scientific">Hungatella hathewayi</name>
    <dbReference type="NCBI Taxonomy" id="154046"/>
    <lineage>
        <taxon>Bacteria</taxon>
        <taxon>Bacillati</taxon>
        <taxon>Bacillota</taxon>
        <taxon>Clostridia</taxon>
        <taxon>Lachnospirales</taxon>
        <taxon>Lachnospiraceae</taxon>
        <taxon>Hungatella</taxon>
    </lineage>
</organism>
<evidence type="ECO:0000259" key="8">
    <source>
        <dbReference type="Pfam" id="PF17839"/>
    </source>
</evidence>
<reference evidence="9 10" key="1">
    <citation type="submission" date="2015-09" db="EMBL/GenBank/DDBJ databases">
        <authorList>
            <consortium name="Pathogen Informatics"/>
        </authorList>
    </citation>
    <scope>NUCLEOTIDE SEQUENCE [LARGE SCALE GENOMIC DNA]</scope>
    <source>
        <strain evidence="9 10">2789STDY5608850</strain>
    </source>
</reference>
<evidence type="ECO:0000256" key="6">
    <source>
        <dbReference type="SAM" id="SignalP"/>
    </source>
</evidence>
<keyword evidence="3" id="KW-0408">Iron</keyword>
<dbReference type="GO" id="GO:0016787">
    <property type="term" value="F:hydrolase activity"/>
    <property type="evidence" value="ECO:0007669"/>
    <property type="project" value="UniProtKB-KW"/>
</dbReference>
<accession>A0A174I3Z9</accession>
<name>A0A174I3Z9_9FIRM</name>
<dbReference type="GO" id="GO:0046872">
    <property type="term" value="F:metal ion binding"/>
    <property type="evidence" value="ECO:0007669"/>
    <property type="project" value="UniProtKB-KW"/>
</dbReference>
<dbReference type="InterPro" id="IPR004843">
    <property type="entry name" value="Calcineurin-like_PHP"/>
</dbReference>
<feature type="compositionally biased region" description="Basic and acidic residues" evidence="5">
    <location>
        <begin position="58"/>
        <end position="72"/>
    </location>
</feature>
<dbReference type="Pfam" id="PF00149">
    <property type="entry name" value="Metallophos"/>
    <property type="match status" value="1"/>
</dbReference>
<sequence>MKKRTALYAALICTIMTGCSLKSPVSETVTEPESTAETESMEIPQTPAETTVPPTIEEFPHEVDDPTAKPPEQKFEEGCRILLASDIHYLSRGLTDFGDGFKYKLEHGDGKVVNYIWEITDAFIEAVKKEEPDLVILSGDLTLNGERDSHLDFARKLKEIEDAGIPVIVIPGNHDINNTAAAQFTGAQALGTAHIGPEDFAEIYQDFGYDEAVSRDSASLSYVYQIDDYNRALMLDTCQYAPYNQVGGMIQEETYDWIEDQMEDAWDLGMNVIPVGHHNLLDESEVYVEDCTIEHSEQLIDQLDSWDVPLFLSGHLHVQHFMREDEDYGIYEIVTSSLATPPCQYGMLDYGDDGSFKYHTVPLDMEAWAKEQGSTDKNLLNFKAYSEEFLNRVFYNQAQDEFERMNNFDGLTKRQKDQMAKVYAEINSACYAGKAVEIKDKATEKAGYRLWGENGYPSILSQYLESIVRDATKDYNSLEVK</sequence>
<dbReference type="Gene3D" id="1.10.246.180">
    <property type="match status" value="1"/>
</dbReference>
<dbReference type="Proteomes" id="UP000095651">
    <property type="component" value="Unassembled WGS sequence"/>
</dbReference>
<keyword evidence="1" id="KW-0479">Metal-binding</keyword>
<evidence type="ECO:0000313" key="9">
    <source>
        <dbReference type="EMBL" id="CUO80337.1"/>
    </source>
</evidence>
<dbReference type="PANTHER" id="PTHR42988:SF2">
    <property type="entry name" value="CYCLIC NUCLEOTIDE PHOSPHODIESTERASE CBUA0032-RELATED"/>
    <property type="match status" value="1"/>
</dbReference>
<dbReference type="Pfam" id="PF17839">
    <property type="entry name" value="CNP_C_terminal"/>
    <property type="match status" value="1"/>
</dbReference>
<protein>
    <submittedName>
        <fullName evidence="9">Metallophosphoesterase</fullName>
    </submittedName>
</protein>
<feature type="region of interest" description="Disordered" evidence="5">
    <location>
        <begin position="25"/>
        <end position="72"/>
    </location>
</feature>
<dbReference type="InterPro" id="IPR029052">
    <property type="entry name" value="Metallo-depent_PP-like"/>
</dbReference>
<dbReference type="PANTHER" id="PTHR42988">
    <property type="entry name" value="PHOSPHOHYDROLASE"/>
    <property type="match status" value="1"/>
</dbReference>
<dbReference type="SUPFAM" id="SSF56300">
    <property type="entry name" value="Metallo-dependent phosphatases"/>
    <property type="match status" value="1"/>
</dbReference>
<gene>
    <name evidence="9" type="ORF">ERS852407_04003</name>
</gene>
<comment type="similarity">
    <text evidence="4">Belongs to the cyclic nucleotide phosphodiesterase class-III family.</text>
</comment>
<dbReference type="EMBL" id="CYZE01000012">
    <property type="protein sequence ID" value="CUO80337.1"/>
    <property type="molecule type" value="Genomic_DNA"/>
</dbReference>
<keyword evidence="2" id="KW-0378">Hydrolase</keyword>
<dbReference type="PROSITE" id="PS51257">
    <property type="entry name" value="PROKAR_LIPOPROTEIN"/>
    <property type="match status" value="1"/>
</dbReference>
<feature type="domain" description="Cyclic nucleotide phosphodiesterase C-terminal" evidence="8">
    <location>
        <begin position="364"/>
        <end position="474"/>
    </location>
</feature>
<dbReference type="RefSeq" id="WP_055657840.1">
    <property type="nucleotide sequence ID" value="NZ_CABIXC010000012.1"/>
</dbReference>
<feature type="domain" description="Calcineurin-like phosphoesterase" evidence="7">
    <location>
        <begin position="80"/>
        <end position="318"/>
    </location>
</feature>
<keyword evidence="6" id="KW-0732">Signal</keyword>
<dbReference type="InterPro" id="IPR050884">
    <property type="entry name" value="CNP_phosphodiesterase-III"/>
</dbReference>
<dbReference type="Gene3D" id="3.60.21.10">
    <property type="match status" value="1"/>
</dbReference>
<evidence type="ECO:0000256" key="1">
    <source>
        <dbReference type="ARBA" id="ARBA00022723"/>
    </source>
</evidence>
<evidence type="ECO:0000256" key="4">
    <source>
        <dbReference type="ARBA" id="ARBA00025742"/>
    </source>
</evidence>
<evidence type="ECO:0000256" key="3">
    <source>
        <dbReference type="ARBA" id="ARBA00023004"/>
    </source>
</evidence>
<dbReference type="AlphaFoldDB" id="A0A174I3Z9"/>
<proteinExistence type="inferred from homology"/>
<feature type="signal peptide" evidence="6">
    <location>
        <begin position="1"/>
        <end position="22"/>
    </location>
</feature>
<evidence type="ECO:0000256" key="5">
    <source>
        <dbReference type="SAM" id="MobiDB-lite"/>
    </source>
</evidence>